<evidence type="ECO:0000259" key="4">
    <source>
        <dbReference type="Pfam" id="PF17830"/>
    </source>
</evidence>
<dbReference type="PROSITE" id="PS50297">
    <property type="entry name" value="ANK_REP_REGION"/>
    <property type="match status" value="2"/>
</dbReference>
<sequence length="342" mass="36219">MFPGMPPGGPGGAFDFSALQSALNDPSIKQMAEQIANDPSFKEIAKQMQESFGAMMGNMGAGGEARAAPAGMPPGMPPGAFPPNFDPSKYMEAMQNMFQNPGFMQMAEKLGKTIIEADPNMANMMKAMQDPEYKTKVEDALKGLKDDPELKPILDELESQGPAAMMKMWNNPEVLSKLGKAMGGVFDFAGALEGGEGEGEGEGEEGDGAIEETVHAAASAGDVDLLKKFVAEGANVDEADEEGRTALHFAAGYGEIECVKVLIEAKAKLDAVDTNQNTALHYAAGYGQAESVKLLLESGADRTAKNLDGKTALEVAELNEQADVIAALKETEKEEKEETKSN</sequence>
<dbReference type="Pfam" id="PF12796">
    <property type="entry name" value="Ank_2"/>
    <property type="match status" value="1"/>
</dbReference>
<feature type="repeat" description="ANK" evidence="3">
    <location>
        <begin position="214"/>
        <end position="241"/>
    </location>
</feature>
<evidence type="ECO:0000313" key="6">
    <source>
        <dbReference type="Proteomes" id="UP001165090"/>
    </source>
</evidence>
<dbReference type="InterPro" id="IPR041243">
    <property type="entry name" value="STI1/HOP_DP"/>
</dbReference>
<dbReference type="PANTHER" id="PTHR24171:SF9">
    <property type="entry name" value="ANKYRIN REPEAT DOMAIN-CONTAINING PROTEIN 39"/>
    <property type="match status" value="1"/>
</dbReference>
<dbReference type="EMBL" id="BSDZ01000080">
    <property type="protein sequence ID" value="GLI68878.1"/>
    <property type="molecule type" value="Genomic_DNA"/>
</dbReference>
<keyword evidence="2 3" id="KW-0040">ANK repeat</keyword>
<protein>
    <recommendedName>
        <fullName evidence="4">STI1/HOP DP domain-containing protein</fullName>
    </recommendedName>
</protein>
<feature type="domain" description="STI1/HOP DP" evidence="4">
    <location>
        <begin position="126"/>
        <end position="183"/>
    </location>
</feature>
<evidence type="ECO:0000313" key="5">
    <source>
        <dbReference type="EMBL" id="GLI68878.1"/>
    </source>
</evidence>
<gene>
    <name evidence="5" type="ORF">VaNZ11_013425</name>
</gene>
<dbReference type="SMART" id="SM00248">
    <property type="entry name" value="ANK"/>
    <property type="match status" value="4"/>
</dbReference>
<organism evidence="5 6">
    <name type="scientific">Volvox africanus</name>
    <dbReference type="NCBI Taxonomy" id="51714"/>
    <lineage>
        <taxon>Eukaryota</taxon>
        <taxon>Viridiplantae</taxon>
        <taxon>Chlorophyta</taxon>
        <taxon>core chlorophytes</taxon>
        <taxon>Chlorophyceae</taxon>
        <taxon>CS clade</taxon>
        <taxon>Chlamydomonadales</taxon>
        <taxon>Volvocaceae</taxon>
        <taxon>Volvox</taxon>
    </lineage>
</organism>
<accession>A0ABQ5SHD7</accession>
<keyword evidence="6" id="KW-1185">Reference proteome</keyword>
<dbReference type="InterPro" id="IPR002110">
    <property type="entry name" value="Ankyrin_rpt"/>
</dbReference>
<feature type="repeat" description="ANK" evidence="3">
    <location>
        <begin position="242"/>
        <end position="274"/>
    </location>
</feature>
<comment type="caution">
    <text evidence="5">The sequence shown here is derived from an EMBL/GenBank/DDBJ whole genome shotgun (WGS) entry which is preliminary data.</text>
</comment>
<name>A0ABQ5SHD7_9CHLO</name>
<dbReference type="SUPFAM" id="SSF48403">
    <property type="entry name" value="Ankyrin repeat"/>
    <property type="match status" value="1"/>
</dbReference>
<dbReference type="Pfam" id="PF17830">
    <property type="entry name" value="STI1-HOP_DP"/>
    <property type="match status" value="1"/>
</dbReference>
<proteinExistence type="predicted"/>
<dbReference type="InterPro" id="IPR036770">
    <property type="entry name" value="Ankyrin_rpt-contain_sf"/>
</dbReference>
<dbReference type="PROSITE" id="PS50088">
    <property type="entry name" value="ANK_REPEAT"/>
    <property type="match status" value="3"/>
</dbReference>
<keyword evidence="1" id="KW-0677">Repeat</keyword>
<dbReference type="PANTHER" id="PTHR24171">
    <property type="entry name" value="ANKYRIN REPEAT DOMAIN-CONTAINING PROTEIN 39-RELATED"/>
    <property type="match status" value="1"/>
</dbReference>
<evidence type="ECO:0000256" key="2">
    <source>
        <dbReference type="ARBA" id="ARBA00023043"/>
    </source>
</evidence>
<dbReference type="Proteomes" id="UP001165090">
    <property type="component" value="Unassembled WGS sequence"/>
</dbReference>
<evidence type="ECO:0000256" key="3">
    <source>
        <dbReference type="PROSITE-ProRule" id="PRU00023"/>
    </source>
</evidence>
<dbReference type="Gene3D" id="1.25.40.20">
    <property type="entry name" value="Ankyrin repeat-containing domain"/>
    <property type="match status" value="2"/>
</dbReference>
<reference evidence="5 6" key="1">
    <citation type="journal article" date="2023" name="IScience">
        <title>Expanded male sex-determining region conserved during the evolution of homothallism in the green alga Volvox.</title>
        <authorList>
            <person name="Yamamoto K."/>
            <person name="Matsuzaki R."/>
            <person name="Mahakham W."/>
            <person name="Heman W."/>
            <person name="Sekimoto H."/>
            <person name="Kawachi M."/>
            <person name="Minakuchi Y."/>
            <person name="Toyoda A."/>
            <person name="Nozaki H."/>
        </authorList>
    </citation>
    <scope>NUCLEOTIDE SEQUENCE [LARGE SCALE GENOMIC DNA]</scope>
    <source>
        <strain evidence="5 6">NIES-4468</strain>
    </source>
</reference>
<evidence type="ECO:0000256" key="1">
    <source>
        <dbReference type="ARBA" id="ARBA00022737"/>
    </source>
</evidence>
<dbReference type="PRINTS" id="PR01415">
    <property type="entry name" value="ANKYRIN"/>
</dbReference>
<feature type="repeat" description="ANK" evidence="3">
    <location>
        <begin position="275"/>
        <end position="307"/>
    </location>
</feature>